<organism evidence="2 3">
    <name type="scientific">Pendulispora brunnea</name>
    <dbReference type="NCBI Taxonomy" id="2905690"/>
    <lineage>
        <taxon>Bacteria</taxon>
        <taxon>Pseudomonadati</taxon>
        <taxon>Myxococcota</taxon>
        <taxon>Myxococcia</taxon>
        <taxon>Myxococcales</taxon>
        <taxon>Sorangiineae</taxon>
        <taxon>Pendulisporaceae</taxon>
        <taxon>Pendulispora</taxon>
    </lineage>
</organism>
<dbReference type="Pfam" id="PF12697">
    <property type="entry name" value="Abhydrolase_6"/>
    <property type="match status" value="1"/>
</dbReference>
<dbReference type="PANTHER" id="PTHR43798">
    <property type="entry name" value="MONOACYLGLYCEROL LIPASE"/>
    <property type="match status" value="1"/>
</dbReference>
<dbReference type="EMBL" id="CP089982">
    <property type="protein sequence ID" value="WXA99156.1"/>
    <property type="molecule type" value="Genomic_DNA"/>
</dbReference>
<evidence type="ECO:0000259" key="1">
    <source>
        <dbReference type="Pfam" id="PF12697"/>
    </source>
</evidence>
<dbReference type="Gene3D" id="3.40.50.1820">
    <property type="entry name" value="alpha/beta hydrolase"/>
    <property type="match status" value="1"/>
</dbReference>
<protein>
    <submittedName>
        <fullName evidence="2">Alpha/beta fold hydrolase</fullName>
    </submittedName>
</protein>
<dbReference type="InterPro" id="IPR000073">
    <property type="entry name" value="AB_hydrolase_1"/>
</dbReference>
<dbReference type="InterPro" id="IPR050266">
    <property type="entry name" value="AB_hydrolase_sf"/>
</dbReference>
<dbReference type="GO" id="GO:0016787">
    <property type="term" value="F:hydrolase activity"/>
    <property type="evidence" value="ECO:0007669"/>
    <property type="project" value="UniProtKB-KW"/>
</dbReference>
<evidence type="ECO:0000313" key="3">
    <source>
        <dbReference type="Proteomes" id="UP001379533"/>
    </source>
</evidence>
<dbReference type="SUPFAM" id="SSF53474">
    <property type="entry name" value="alpha/beta-Hydrolases"/>
    <property type="match status" value="1"/>
</dbReference>
<gene>
    <name evidence="2" type="ORF">LZC95_20325</name>
</gene>
<proteinExistence type="predicted"/>
<dbReference type="InterPro" id="IPR029058">
    <property type="entry name" value="AB_hydrolase_fold"/>
</dbReference>
<keyword evidence="3" id="KW-1185">Reference proteome</keyword>
<evidence type="ECO:0000313" key="2">
    <source>
        <dbReference type="EMBL" id="WXA99156.1"/>
    </source>
</evidence>
<accession>A0ABZ2KS54</accession>
<dbReference type="PRINTS" id="PR00111">
    <property type="entry name" value="ABHYDROLASE"/>
</dbReference>
<reference evidence="2 3" key="1">
    <citation type="submission" date="2021-12" db="EMBL/GenBank/DDBJ databases">
        <title>Discovery of the Pendulisporaceae a myxobacterial family with distinct sporulation behavior and unique specialized metabolism.</title>
        <authorList>
            <person name="Garcia R."/>
            <person name="Popoff A."/>
            <person name="Bader C.D."/>
            <person name="Loehr J."/>
            <person name="Walesch S."/>
            <person name="Walt C."/>
            <person name="Boldt J."/>
            <person name="Bunk B."/>
            <person name="Haeckl F.J.F.P.J."/>
            <person name="Gunesch A.P."/>
            <person name="Birkelbach J."/>
            <person name="Nuebel U."/>
            <person name="Pietschmann T."/>
            <person name="Bach T."/>
            <person name="Mueller R."/>
        </authorList>
    </citation>
    <scope>NUCLEOTIDE SEQUENCE [LARGE SCALE GENOMIC DNA]</scope>
    <source>
        <strain evidence="2 3">MSr12523</strain>
    </source>
</reference>
<sequence length="273" mass="29546">MAVAATRHVNARRAGLKPGTVRVNERQVAYFSGGRGEPVVLLHGLGDDRHSFVESVSELTRHTRVILPDLPGHGDSEGSAEDAGSIRALVQWLAAFLDALALGSVSLGGNSMGGHVALAFALSYGAHVNRLVLVNPAGVGMPMEKIYTGFGAPLGGREDLERVFRRVFYKPHRVPSFIAAHLIKQINSAMPRYNEMARRLRDEPGIGLDHQLASIRVPTLVLWGVHDVVLLPSVREALRRIPDHRVVELPAGHSPQLELPGAVATELIAFLHP</sequence>
<dbReference type="Proteomes" id="UP001379533">
    <property type="component" value="Chromosome"/>
</dbReference>
<keyword evidence="2" id="KW-0378">Hydrolase</keyword>
<name>A0ABZ2KS54_9BACT</name>
<dbReference type="RefSeq" id="WP_394849789.1">
    <property type="nucleotide sequence ID" value="NZ_CP089982.1"/>
</dbReference>
<dbReference type="PANTHER" id="PTHR43798:SF5">
    <property type="entry name" value="MONOACYLGLYCEROL LIPASE ABHD6"/>
    <property type="match status" value="1"/>
</dbReference>
<feature type="domain" description="AB hydrolase-1" evidence="1">
    <location>
        <begin position="39"/>
        <end position="264"/>
    </location>
</feature>